<dbReference type="EMBL" id="JAKGSI010000002">
    <property type="protein sequence ID" value="MCF4006592.1"/>
    <property type="molecule type" value="Genomic_DNA"/>
</dbReference>
<keyword evidence="5" id="KW-1185">Reference proteome</keyword>
<evidence type="ECO:0000313" key="4">
    <source>
        <dbReference type="EMBL" id="MCF4006592.1"/>
    </source>
</evidence>
<proteinExistence type="predicted"/>
<keyword evidence="2" id="KW-0472">Membrane</keyword>
<feature type="transmembrane region" description="Helical" evidence="2">
    <location>
        <begin position="210"/>
        <end position="230"/>
    </location>
</feature>
<keyword evidence="3" id="KW-0732">Signal</keyword>
<evidence type="ECO:0000256" key="1">
    <source>
        <dbReference type="SAM" id="MobiDB-lite"/>
    </source>
</evidence>
<dbReference type="Proteomes" id="UP001139336">
    <property type="component" value="Unassembled WGS sequence"/>
</dbReference>
<keyword evidence="2" id="KW-0812">Transmembrane</keyword>
<evidence type="ECO:0000313" key="5">
    <source>
        <dbReference type="Proteomes" id="UP001139336"/>
    </source>
</evidence>
<organism evidence="4 5">
    <name type="scientific">Corynebacterium uropygiale</name>
    <dbReference type="NCBI Taxonomy" id="1775911"/>
    <lineage>
        <taxon>Bacteria</taxon>
        <taxon>Bacillati</taxon>
        <taxon>Actinomycetota</taxon>
        <taxon>Actinomycetes</taxon>
        <taxon>Mycobacteriales</taxon>
        <taxon>Corynebacteriaceae</taxon>
        <taxon>Corynebacterium</taxon>
    </lineage>
</organism>
<feature type="signal peptide" evidence="3">
    <location>
        <begin position="1"/>
        <end position="30"/>
    </location>
</feature>
<keyword evidence="2" id="KW-1133">Transmembrane helix</keyword>
<dbReference type="RefSeq" id="WP_236118382.1">
    <property type="nucleotide sequence ID" value="NZ_JAKGSI010000002.1"/>
</dbReference>
<comment type="caution">
    <text evidence="4">The sequence shown here is derived from an EMBL/GenBank/DDBJ whole genome shotgun (WGS) entry which is preliminary data.</text>
</comment>
<gene>
    <name evidence="4" type="ORF">L1O03_05285</name>
</gene>
<feature type="region of interest" description="Disordered" evidence="1">
    <location>
        <begin position="113"/>
        <end position="156"/>
    </location>
</feature>
<protein>
    <recommendedName>
        <fullName evidence="6">Secreted protein</fullName>
    </recommendedName>
</protein>
<evidence type="ECO:0008006" key="6">
    <source>
        <dbReference type="Google" id="ProtNLM"/>
    </source>
</evidence>
<sequence length="244" mass="26832">MPKRSRHTLRLAVGGALCGLTLCTSLPAQAYAVRPDVQADRCVVDPHADSALSRFWKDLNTWTAEARIDEINAADPGLGDAIRSWTPGTPAGDIQDRLNALGQNDTFGMLLDLRNGEGSEDTSAAQQEANRSSYTEDEARAAADALPEDPSTEAEAKLTEMADKGTALDRARLSQFQAHREEYNAAQREYEDALRHCADELHDARPTPTWVWVLGGVIAVLVVLTILRAIQNSRKPSRHYRDKK</sequence>
<name>A0A9X1U7B8_9CORY</name>
<accession>A0A9X1U7B8</accession>
<evidence type="ECO:0000256" key="2">
    <source>
        <dbReference type="SAM" id="Phobius"/>
    </source>
</evidence>
<dbReference type="AlphaFoldDB" id="A0A9X1U7B8"/>
<feature type="chain" id="PRO_5040938240" description="Secreted protein" evidence="3">
    <location>
        <begin position="31"/>
        <end position="244"/>
    </location>
</feature>
<evidence type="ECO:0000256" key="3">
    <source>
        <dbReference type="SAM" id="SignalP"/>
    </source>
</evidence>
<reference evidence="4" key="1">
    <citation type="submission" date="2022-01" db="EMBL/GenBank/DDBJ databases">
        <title>Corynebacterium sp. nov isolated from isolated from the feces of the greater white-fronted geese (Anser albifrons) at Poyang Lake, PR China.</title>
        <authorList>
            <person name="Liu Q."/>
        </authorList>
    </citation>
    <scope>NUCLEOTIDE SEQUENCE</scope>
    <source>
        <strain evidence="4">JCM 32435</strain>
    </source>
</reference>
<feature type="compositionally biased region" description="Polar residues" evidence="1">
    <location>
        <begin position="121"/>
        <end position="133"/>
    </location>
</feature>